<accession>A0A0E3SAZ7</accession>
<dbReference type="HOGENOM" id="CLU_172280_1_0_2"/>
<reference evidence="2 3" key="1">
    <citation type="submission" date="2014-07" db="EMBL/GenBank/DDBJ databases">
        <title>Methanogenic archaea and the global carbon cycle.</title>
        <authorList>
            <person name="Henriksen J.R."/>
            <person name="Luke J."/>
            <person name="Reinhart S."/>
            <person name="Benedict M.N."/>
            <person name="Youngblut N.D."/>
            <person name="Metcalf M.E."/>
            <person name="Whitaker R.J."/>
            <person name="Metcalf W.W."/>
        </authorList>
    </citation>
    <scope>NUCLEOTIDE SEQUENCE [LARGE SCALE GENOMIC DNA]</scope>
    <source>
        <strain evidence="2 3">HB-1</strain>
    </source>
</reference>
<sequence length="85" mass="8872">MAFAVIEISTLVLAIIIAVVLYVILKNGTQLAMNAVLGILVLAAAKFLFGLEIAITLLTVLICAIGGIFGALLIIILNYLGIAFV</sequence>
<dbReference type="AlphaFoldDB" id="A0A0E3SAZ7"/>
<evidence type="ECO:0000256" key="1">
    <source>
        <dbReference type="SAM" id="Phobius"/>
    </source>
</evidence>
<proteinExistence type="predicted"/>
<evidence type="ECO:0000313" key="3">
    <source>
        <dbReference type="Proteomes" id="UP000033101"/>
    </source>
</evidence>
<keyword evidence="1" id="KW-1133">Transmembrane helix</keyword>
<feature type="transmembrane region" description="Helical" evidence="1">
    <location>
        <begin position="6"/>
        <end position="24"/>
    </location>
</feature>
<keyword evidence="3" id="KW-1185">Reference proteome</keyword>
<protein>
    <recommendedName>
        <fullName evidence="4">SigmaK-factor processing regulatory BofA</fullName>
    </recommendedName>
</protein>
<dbReference type="Pfam" id="PF07441">
    <property type="entry name" value="BofA"/>
    <property type="match status" value="1"/>
</dbReference>
<dbReference type="InterPro" id="IPR010001">
    <property type="entry name" value="BofA"/>
</dbReference>
<keyword evidence="1" id="KW-0812">Transmembrane</keyword>
<dbReference type="PATRIC" id="fig|1434110.4.peg.1881"/>
<gene>
    <name evidence="2" type="ORF">MSHOH_1503</name>
</gene>
<dbReference type="KEGG" id="mhor:MSHOH_1503"/>
<feature type="transmembrane region" description="Helical" evidence="1">
    <location>
        <begin position="55"/>
        <end position="80"/>
    </location>
</feature>
<evidence type="ECO:0008006" key="4">
    <source>
        <dbReference type="Google" id="ProtNLM"/>
    </source>
</evidence>
<dbReference type="GeneID" id="24830708"/>
<feature type="transmembrane region" description="Helical" evidence="1">
    <location>
        <begin position="31"/>
        <end position="49"/>
    </location>
</feature>
<keyword evidence="1" id="KW-0472">Membrane</keyword>
<organism evidence="2 3">
    <name type="scientific">Methanosarcina horonobensis HB-1 = JCM 15518</name>
    <dbReference type="NCBI Taxonomy" id="1434110"/>
    <lineage>
        <taxon>Archaea</taxon>
        <taxon>Methanobacteriati</taxon>
        <taxon>Methanobacteriota</taxon>
        <taxon>Stenosarchaea group</taxon>
        <taxon>Methanomicrobia</taxon>
        <taxon>Methanosarcinales</taxon>
        <taxon>Methanosarcinaceae</taxon>
        <taxon>Methanosarcina</taxon>
    </lineage>
</organism>
<evidence type="ECO:0000313" key="2">
    <source>
        <dbReference type="EMBL" id="AKB77986.1"/>
    </source>
</evidence>
<name>A0A0E3SAZ7_9EURY</name>
<dbReference type="Proteomes" id="UP000033101">
    <property type="component" value="Chromosome"/>
</dbReference>
<dbReference type="OrthoDB" id="380911at2157"/>
<dbReference type="EMBL" id="CP009516">
    <property type="protein sequence ID" value="AKB77986.1"/>
    <property type="molecule type" value="Genomic_DNA"/>
</dbReference>
<dbReference type="RefSeq" id="WP_048138755.1">
    <property type="nucleotide sequence ID" value="NZ_CP009516.1"/>
</dbReference>